<accession>A0A1C5G2N9</accession>
<dbReference type="InterPro" id="IPR036527">
    <property type="entry name" value="SCP2_sterol-bd_dom_sf"/>
</dbReference>
<name>A0A1C5G2N9_MICEH</name>
<evidence type="ECO:0000313" key="2">
    <source>
        <dbReference type="EMBL" id="SCG13902.1"/>
    </source>
</evidence>
<dbReference type="Pfam" id="PF02036">
    <property type="entry name" value="SCP2"/>
    <property type="match status" value="1"/>
</dbReference>
<dbReference type="SUPFAM" id="SSF55718">
    <property type="entry name" value="SCP-like"/>
    <property type="match status" value="1"/>
</dbReference>
<proteinExistence type="predicted"/>
<protein>
    <recommendedName>
        <fullName evidence="1">SCP2 domain-containing protein</fullName>
    </recommendedName>
</protein>
<evidence type="ECO:0000313" key="3">
    <source>
        <dbReference type="Proteomes" id="UP000198251"/>
    </source>
</evidence>
<gene>
    <name evidence="2" type="ORF">GA0070610_0093</name>
</gene>
<dbReference type="RefSeq" id="WP_088998182.1">
    <property type="nucleotide sequence ID" value="NZ_JBFAAC010000009.1"/>
</dbReference>
<dbReference type="GeneID" id="95800004"/>
<dbReference type="AlphaFoldDB" id="A0A1C5G2N9"/>
<feature type="domain" description="SCP2" evidence="1">
    <location>
        <begin position="18"/>
        <end position="103"/>
    </location>
</feature>
<evidence type="ECO:0000259" key="1">
    <source>
        <dbReference type="Pfam" id="PF02036"/>
    </source>
</evidence>
<organism evidence="2 3">
    <name type="scientific">Micromonospora echinofusca</name>
    <dbReference type="NCBI Taxonomy" id="47858"/>
    <lineage>
        <taxon>Bacteria</taxon>
        <taxon>Bacillati</taxon>
        <taxon>Actinomycetota</taxon>
        <taxon>Actinomycetes</taxon>
        <taxon>Micromonosporales</taxon>
        <taxon>Micromonosporaceae</taxon>
        <taxon>Micromonospora</taxon>
    </lineage>
</organism>
<dbReference type="Proteomes" id="UP000198251">
    <property type="component" value="Chromosome I"/>
</dbReference>
<dbReference type="Gene3D" id="3.30.1050.10">
    <property type="entry name" value="SCP2 sterol-binding domain"/>
    <property type="match status" value="1"/>
</dbReference>
<reference evidence="2 3" key="1">
    <citation type="submission" date="2016-06" db="EMBL/GenBank/DDBJ databases">
        <authorList>
            <person name="Kjaerup R.B."/>
            <person name="Dalgaard T.S."/>
            <person name="Juul-Madsen H.R."/>
        </authorList>
    </citation>
    <scope>NUCLEOTIDE SEQUENCE [LARGE SCALE GENOMIC DNA]</scope>
    <source>
        <strain evidence="2 3">DSM 43913</strain>
    </source>
</reference>
<dbReference type="InterPro" id="IPR003033">
    <property type="entry name" value="SCP2_sterol-bd_dom"/>
</dbReference>
<keyword evidence="3" id="KW-1185">Reference proteome</keyword>
<dbReference type="EMBL" id="LT607733">
    <property type="protein sequence ID" value="SCG13902.1"/>
    <property type="molecule type" value="Genomic_DNA"/>
</dbReference>
<sequence length="126" mass="14171">MTEATERFFESLPARAPKVLVSPVSGTLQIHLTQDTRTVHWLAHLRPGAIEVSRNRGPADAIWYTSEELFDRLVTGRAQAISSVLRNESSFSGDVVLFLLFRRFFPDPPGARDPREAARAQLGRLR</sequence>